<comment type="activity regulation">
    <text evidence="11">Na(+) is not transported, but it plays an essential structural role and its presence is essential for fluoride channel function.</text>
</comment>
<evidence type="ECO:0000256" key="6">
    <source>
        <dbReference type="ARBA" id="ARBA00023065"/>
    </source>
</evidence>
<accession>A0A4D7JKU3</accession>
<feature type="transmembrane region" description="Helical" evidence="11">
    <location>
        <begin position="33"/>
        <end position="55"/>
    </location>
</feature>
<keyword evidence="13" id="KW-1185">Reference proteome</keyword>
<dbReference type="NCBIfam" id="TIGR00494">
    <property type="entry name" value="crcB"/>
    <property type="match status" value="1"/>
</dbReference>
<comment type="function">
    <text evidence="11">Fluoride-specific ion channel. Important for reducing fluoride concentration in the cell, thus reducing its toxicity.</text>
</comment>
<dbReference type="PANTHER" id="PTHR28259">
    <property type="entry name" value="FLUORIDE EXPORT PROTEIN 1-RELATED"/>
    <property type="match status" value="1"/>
</dbReference>
<dbReference type="Pfam" id="PF02537">
    <property type="entry name" value="CRCB"/>
    <property type="match status" value="1"/>
</dbReference>
<keyword evidence="4 11" id="KW-0812">Transmembrane</keyword>
<dbReference type="KEGG" id="fpf:DCC35_04710"/>
<dbReference type="RefSeq" id="WP_137089693.1">
    <property type="nucleotide sequence ID" value="NZ_CP028923.1"/>
</dbReference>
<evidence type="ECO:0000256" key="5">
    <source>
        <dbReference type="ARBA" id="ARBA00022989"/>
    </source>
</evidence>
<keyword evidence="5 11" id="KW-1133">Transmembrane helix</keyword>
<evidence type="ECO:0000256" key="1">
    <source>
        <dbReference type="ARBA" id="ARBA00004651"/>
    </source>
</evidence>
<dbReference type="PANTHER" id="PTHR28259:SF1">
    <property type="entry name" value="FLUORIDE EXPORT PROTEIN 1-RELATED"/>
    <property type="match status" value="1"/>
</dbReference>
<keyword evidence="11" id="KW-0813">Transport</keyword>
<comment type="similarity">
    <text evidence="9 11">Belongs to the fluoride channel Fluc/FEX (TC 1.A.43) family.</text>
</comment>
<dbReference type="EMBL" id="CP028923">
    <property type="protein sequence ID" value="QCK14100.1"/>
    <property type="molecule type" value="Genomic_DNA"/>
</dbReference>
<protein>
    <recommendedName>
        <fullName evidence="11">Fluoride-specific ion channel FluC</fullName>
    </recommendedName>
</protein>
<dbReference type="GO" id="GO:0005886">
    <property type="term" value="C:plasma membrane"/>
    <property type="evidence" value="ECO:0007669"/>
    <property type="project" value="UniProtKB-SubCell"/>
</dbReference>
<keyword evidence="11" id="KW-0479">Metal-binding</keyword>
<proteinExistence type="inferred from homology"/>
<sequence length="122" mass="13312">MKAILLVGAGGFFGAISRFLIGKWLHTYTLFYIPWATLLVNLVGSFLIGFTLGIVSQNGVASDNYKLFIVTGFCGAFTTFSTFSFENLILIKDQNYSIAAIYTLVSFIGGLLLAWGGFELSK</sequence>
<evidence type="ECO:0000256" key="7">
    <source>
        <dbReference type="ARBA" id="ARBA00023136"/>
    </source>
</evidence>
<keyword evidence="7 11" id="KW-0472">Membrane</keyword>
<evidence type="ECO:0000256" key="4">
    <source>
        <dbReference type="ARBA" id="ARBA00022692"/>
    </source>
</evidence>
<comment type="catalytic activity">
    <reaction evidence="10">
        <text>fluoride(in) = fluoride(out)</text>
        <dbReference type="Rhea" id="RHEA:76159"/>
        <dbReference type="ChEBI" id="CHEBI:17051"/>
    </reaction>
    <physiologicalReaction direction="left-to-right" evidence="10">
        <dbReference type="Rhea" id="RHEA:76160"/>
    </physiologicalReaction>
</comment>
<organism evidence="12 13">
    <name type="scientific">Mangrovivirga cuniculi</name>
    <dbReference type="NCBI Taxonomy" id="2715131"/>
    <lineage>
        <taxon>Bacteria</taxon>
        <taxon>Pseudomonadati</taxon>
        <taxon>Bacteroidota</taxon>
        <taxon>Cytophagia</taxon>
        <taxon>Cytophagales</taxon>
        <taxon>Mangrovivirgaceae</taxon>
        <taxon>Mangrovivirga</taxon>
    </lineage>
</organism>
<evidence type="ECO:0000256" key="2">
    <source>
        <dbReference type="ARBA" id="ARBA00022475"/>
    </source>
</evidence>
<evidence type="ECO:0000256" key="10">
    <source>
        <dbReference type="ARBA" id="ARBA00035585"/>
    </source>
</evidence>
<gene>
    <name evidence="11 12" type="primary">crcB</name>
    <name evidence="11" type="synonym">fluC</name>
    <name evidence="12" type="ORF">DCC35_04710</name>
</gene>
<evidence type="ECO:0000256" key="11">
    <source>
        <dbReference type="HAMAP-Rule" id="MF_00454"/>
    </source>
</evidence>
<dbReference type="Proteomes" id="UP000298616">
    <property type="component" value="Chromosome"/>
</dbReference>
<evidence type="ECO:0000256" key="8">
    <source>
        <dbReference type="ARBA" id="ARBA00023303"/>
    </source>
</evidence>
<evidence type="ECO:0000256" key="3">
    <source>
        <dbReference type="ARBA" id="ARBA00022519"/>
    </source>
</evidence>
<dbReference type="GO" id="GO:0140114">
    <property type="term" value="P:cellular detoxification of fluoride"/>
    <property type="evidence" value="ECO:0007669"/>
    <property type="project" value="UniProtKB-UniRule"/>
</dbReference>
<dbReference type="HAMAP" id="MF_00454">
    <property type="entry name" value="FluC"/>
    <property type="match status" value="1"/>
</dbReference>
<evidence type="ECO:0000256" key="9">
    <source>
        <dbReference type="ARBA" id="ARBA00035120"/>
    </source>
</evidence>
<feature type="transmembrane region" description="Helical" evidence="11">
    <location>
        <begin position="96"/>
        <end position="118"/>
    </location>
</feature>
<evidence type="ECO:0000313" key="13">
    <source>
        <dbReference type="Proteomes" id="UP000298616"/>
    </source>
</evidence>
<dbReference type="AlphaFoldDB" id="A0A4D7JKU3"/>
<reference evidence="12 13" key="1">
    <citation type="submission" date="2018-04" db="EMBL/GenBank/DDBJ databases">
        <title>Complete genome uncultured novel isolate.</title>
        <authorList>
            <person name="Merlino G."/>
        </authorList>
    </citation>
    <scope>NUCLEOTIDE SEQUENCE [LARGE SCALE GENOMIC DNA]</scope>
    <source>
        <strain evidence="13">R1DC9</strain>
    </source>
</reference>
<keyword evidence="8 11" id="KW-0407">Ion channel</keyword>
<feature type="binding site" evidence="11">
    <location>
        <position position="75"/>
    </location>
    <ligand>
        <name>Na(+)</name>
        <dbReference type="ChEBI" id="CHEBI:29101"/>
        <note>structural</note>
    </ligand>
</feature>
<keyword evidence="2 11" id="KW-1003">Cell membrane</keyword>
<keyword evidence="6 11" id="KW-0406">Ion transport</keyword>
<dbReference type="InterPro" id="IPR003691">
    <property type="entry name" value="FluC"/>
</dbReference>
<name>A0A4D7JKU3_9BACT</name>
<comment type="subcellular location">
    <subcellularLocation>
        <location evidence="1 11">Cell membrane</location>
        <topology evidence="1 11">Multi-pass membrane protein</topology>
    </subcellularLocation>
</comment>
<keyword evidence="3" id="KW-0997">Cell inner membrane</keyword>
<evidence type="ECO:0000313" key="12">
    <source>
        <dbReference type="EMBL" id="QCK14100.1"/>
    </source>
</evidence>
<feature type="binding site" evidence="11">
    <location>
        <position position="78"/>
    </location>
    <ligand>
        <name>Na(+)</name>
        <dbReference type="ChEBI" id="CHEBI:29101"/>
        <note>structural</note>
    </ligand>
</feature>
<keyword evidence="11" id="KW-0915">Sodium</keyword>
<feature type="transmembrane region" description="Helical" evidence="11">
    <location>
        <begin position="67"/>
        <end position="90"/>
    </location>
</feature>
<dbReference type="GO" id="GO:0046872">
    <property type="term" value="F:metal ion binding"/>
    <property type="evidence" value="ECO:0007669"/>
    <property type="project" value="UniProtKB-KW"/>
</dbReference>
<dbReference type="OrthoDB" id="9815830at2"/>
<dbReference type="GO" id="GO:0062054">
    <property type="term" value="F:fluoride channel activity"/>
    <property type="evidence" value="ECO:0007669"/>
    <property type="project" value="UniProtKB-UniRule"/>
</dbReference>